<dbReference type="AlphaFoldDB" id="A0A7W4D999"/>
<gene>
    <name evidence="2" type="ORF">H3H45_03920</name>
</gene>
<sequence length="577" mass="64498">MTIQIEEFRFNDKPWCITWLGRIIYPPSSSTEPRITVHLAELLPGFSDPLSAKSQPEPPKYQQVSVKVGLIALLKIGSVWLNGVRVPVQSKNIECTLAHEKCHLVRFDDKVRIGDSQEPIFAPNRYRIGRDALIESSSSWVVVIYDPTPALRLMVIPATILFQQALATSPKAVRQLVYGQLDKIVDPSSGSLLDKPNTFYMILFKDFRDLEGPALANLIADPIASKEYARFRQSLTTESVNHREHGQPAAHIKLNLPFTNPVQLKANGKFMPFRVQRGKTESTEWGFLATEITDLQTRLCFDRLIIDRKNSAKKGLNANDPDLIPSYGGRSRSPVELDMLVLTSKEEPADHLEAACVEASGNILDLSLELIDDPKLVQKYRSRPRAPHGTGDPDGTASPGDPSGNGSTTELNVKTIQTPEIPVTLNEFFKTLAFVVDAGYPFRTIPVSSSFRQQPDNTGVVNFLPWHINKVRSWHLSSDSSSAPPRGYVVAELCHGGVWRYLIEIQRKGAEALALLYVRHHSGQRIETPELAQFMLEVARENGWGAKDHIKKWVCTPIKHRPKKGAETFALDIIKQL</sequence>
<evidence type="ECO:0000256" key="1">
    <source>
        <dbReference type="SAM" id="MobiDB-lite"/>
    </source>
</evidence>
<dbReference type="RefSeq" id="WP_182832423.1">
    <property type="nucleotide sequence ID" value="NZ_JACJFN010000001.1"/>
</dbReference>
<dbReference type="EMBL" id="JACJFN010000001">
    <property type="protein sequence ID" value="MBB1518372.1"/>
    <property type="molecule type" value="Genomic_DNA"/>
</dbReference>
<comment type="caution">
    <text evidence="2">The sequence shown here is derived from an EMBL/GenBank/DDBJ whole genome shotgun (WGS) entry which is preliminary data.</text>
</comment>
<organism evidence="2 3">
    <name type="scientific">Aquipseudomonas guryensis</name>
    <dbReference type="NCBI Taxonomy" id="2759165"/>
    <lineage>
        <taxon>Bacteria</taxon>
        <taxon>Pseudomonadati</taxon>
        <taxon>Pseudomonadota</taxon>
        <taxon>Gammaproteobacteria</taxon>
        <taxon>Pseudomonadales</taxon>
        <taxon>Pseudomonadaceae</taxon>
        <taxon>Aquipseudomonas</taxon>
    </lineage>
</organism>
<protein>
    <recommendedName>
        <fullName evidence="4">TnsE C-terminal domain-containing protein</fullName>
    </recommendedName>
</protein>
<dbReference type="Proteomes" id="UP000581189">
    <property type="component" value="Unassembled WGS sequence"/>
</dbReference>
<evidence type="ECO:0008006" key="4">
    <source>
        <dbReference type="Google" id="ProtNLM"/>
    </source>
</evidence>
<accession>A0A7W4D999</accession>
<name>A0A7W4D999_9GAMM</name>
<reference evidence="2 3" key="1">
    <citation type="submission" date="2020-08" db="EMBL/GenBank/DDBJ databases">
        <authorList>
            <person name="Kim C.M."/>
        </authorList>
    </citation>
    <scope>NUCLEOTIDE SEQUENCE [LARGE SCALE GENOMIC DNA]</scope>
    <source>
        <strain evidence="2 3">SR9</strain>
    </source>
</reference>
<evidence type="ECO:0000313" key="2">
    <source>
        <dbReference type="EMBL" id="MBB1518372.1"/>
    </source>
</evidence>
<feature type="region of interest" description="Disordered" evidence="1">
    <location>
        <begin position="382"/>
        <end position="410"/>
    </location>
</feature>
<keyword evidence="3" id="KW-1185">Reference proteome</keyword>
<evidence type="ECO:0000313" key="3">
    <source>
        <dbReference type="Proteomes" id="UP000581189"/>
    </source>
</evidence>
<proteinExistence type="predicted"/>